<dbReference type="Gene3D" id="3.40.50.300">
    <property type="entry name" value="P-loop containing nucleotide triphosphate hydrolases"/>
    <property type="match status" value="1"/>
</dbReference>
<feature type="region of interest" description="Disordered" evidence="1">
    <location>
        <begin position="1"/>
        <end position="27"/>
    </location>
</feature>
<dbReference type="AlphaFoldDB" id="A0A1X7TGE3"/>
<dbReference type="InterPro" id="IPR027417">
    <property type="entry name" value="P-loop_NTPase"/>
</dbReference>
<feature type="compositionally biased region" description="Basic residues" evidence="1">
    <location>
        <begin position="1"/>
        <end position="11"/>
    </location>
</feature>
<dbReference type="OrthoDB" id="40118at2759"/>
<feature type="compositionally biased region" description="Basic and acidic residues" evidence="1">
    <location>
        <begin position="104"/>
        <end position="137"/>
    </location>
</feature>
<feature type="compositionally biased region" description="Basic and acidic residues" evidence="1">
    <location>
        <begin position="12"/>
        <end position="24"/>
    </location>
</feature>
<evidence type="ECO:0000256" key="1">
    <source>
        <dbReference type="SAM" id="MobiDB-lite"/>
    </source>
</evidence>
<dbReference type="SUPFAM" id="SSF52540">
    <property type="entry name" value="P-loop containing nucleoside triphosphate hydrolases"/>
    <property type="match status" value="1"/>
</dbReference>
<dbReference type="EnsemblMetazoa" id="Aqu2.1.13771_001">
    <property type="protein sequence ID" value="Aqu2.1.13771_001"/>
    <property type="gene ID" value="Aqu2.1.13771"/>
</dbReference>
<protein>
    <submittedName>
        <fullName evidence="2">Uncharacterized protein</fullName>
    </submittedName>
</protein>
<name>A0A1X7TGE3_AMPQE</name>
<feature type="compositionally biased region" description="Basic and acidic residues" evidence="1">
    <location>
        <begin position="214"/>
        <end position="225"/>
    </location>
</feature>
<dbReference type="InParanoid" id="A0A1X7TGE3"/>
<reference evidence="2" key="1">
    <citation type="submission" date="2017-05" db="UniProtKB">
        <authorList>
            <consortium name="EnsemblMetazoa"/>
        </authorList>
    </citation>
    <scope>IDENTIFICATION</scope>
</reference>
<feature type="compositionally biased region" description="Basic and acidic residues" evidence="1">
    <location>
        <begin position="162"/>
        <end position="207"/>
    </location>
</feature>
<evidence type="ECO:0000313" key="2">
    <source>
        <dbReference type="EnsemblMetazoa" id="Aqu2.1.13771_001"/>
    </source>
</evidence>
<accession>A0A1X7TGE3</accession>
<feature type="region of interest" description="Disordered" evidence="1">
    <location>
        <begin position="92"/>
        <end position="264"/>
    </location>
</feature>
<organism evidence="2">
    <name type="scientific">Amphimedon queenslandica</name>
    <name type="common">Sponge</name>
    <dbReference type="NCBI Taxonomy" id="400682"/>
    <lineage>
        <taxon>Eukaryota</taxon>
        <taxon>Metazoa</taxon>
        <taxon>Porifera</taxon>
        <taxon>Demospongiae</taxon>
        <taxon>Heteroscleromorpha</taxon>
        <taxon>Haplosclerida</taxon>
        <taxon>Niphatidae</taxon>
        <taxon>Amphimedon</taxon>
    </lineage>
</organism>
<proteinExistence type="predicted"/>
<sequence length="264" mass="31260">MAHDRRARQHRKERENETHEKNEELITPQPKIDYDKKVAEKEVEVAYSRIMLLGSAGVGKTCFTRSLMEKPFLKNTDSTIVSELHSIVPVRRPAKANNDQRYYGVRDRHTPSRRSDYDIPDDPSRPDRFIPSDDPSRPDQYIPSDEDDFTSLRGNMPPPNQHDPRDFRFDQRRPDQYKKRDDYPSPDRSRPDDYTALDHRRPDRYKPDYYSTPDRYERSSHRPDNPEDVSSSTRRFIGGQQPQPHIDFTPLQYQSPPDHEKEPR</sequence>